<feature type="transmembrane region" description="Helical" evidence="2">
    <location>
        <begin position="265"/>
        <end position="287"/>
    </location>
</feature>
<dbReference type="InterPro" id="IPR025646">
    <property type="entry name" value="DUF4350"/>
</dbReference>
<dbReference type="EMBL" id="VFOZ01000001">
    <property type="protein sequence ID" value="TQL98373.1"/>
    <property type="molecule type" value="Genomic_DNA"/>
</dbReference>
<evidence type="ECO:0000256" key="2">
    <source>
        <dbReference type="SAM" id="Phobius"/>
    </source>
</evidence>
<feature type="transmembrane region" description="Helical" evidence="2">
    <location>
        <begin position="39"/>
        <end position="57"/>
    </location>
</feature>
<keyword evidence="2" id="KW-0472">Membrane</keyword>
<evidence type="ECO:0000313" key="5">
    <source>
        <dbReference type="Proteomes" id="UP000316096"/>
    </source>
</evidence>
<evidence type="ECO:0000259" key="3">
    <source>
        <dbReference type="Pfam" id="PF14258"/>
    </source>
</evidence>
<feature type="region of interest" description="Disordered" evidence="1">
    <location>
        <begin position="1"/>
        <end position="30"/>
    </location>
</feature>
<organism evidence="4 5">
    <name type="scientific">Actinoallomurus bryophytorum</name>
    <dbReference type="NCBI Taxonomy" id="1490222"/>
    <lineage>
        <taxon>Bacteria</taxon>
        <taxon>Bacillati</taxon>
        <taxon>Actinomycetota</taxon>
        <taxon>Actinomycetes</taxon>
        <taxon>Streptosporangiales</taxon>
        <taxon>Thermomonosporaceae</taxon>
        <taxon>Actinoallomurus</taxon>
    </lineage>
</organism>
<protein>
    <recommendedName>
        <fullName evidence="3">DUF4350 domain-containing protein</fullName>
    </recommendedName>
</protein>
<dbReference type="OrthoDB" id="5241668at2"/>
<comment type="caution">
    <text evidence="4">The sequence shown here is derived from an EMBL/GenBank/DDBJ whole genome shotgun (WGS) entry which is preliminary data.</text>
</comment>
<feature type="compositionally biased region" description="Low complexity" evidence="1">
    <location>
        <begin position="1"/>
        <end position="26"/>
    </location>
</feature>
<dbReference type="RefSeq" id="WP_141956981.1">
    <property type="nucleotide sequence ID" value="NZ_VFOZ01000001.1"/>
</dbReference>
<dbReference type="Proteomes" id="UP000316096">
    <property type="component" value="Unassembled WGS sequence"/>
</dbReference>
<evidence type="ECO:0000256" key="1">
    <source>
        <dbReference type="SAM" id="MobiDB-lite"/>
    </source>
</evidence>
<dbReference type="Pfam" id="PF14258">
    <property type="entry name" value="DUF4350"/>
    <property type="match status" value="1"/>
</dbReference>
<name>A0A543CMN6_9ACTN</name>
<accession>A0A543CMN6</accession>
<proteinExistence type="predicted"/>
<sequence length="405" mass="41449">MSTAAPEAGTAAPEAPASETSAPDSAGHVARRRWRRSRGILVAILALAIVGVVLAALQPRQQAAYLDPDSAGQQGARALAEITRQNGTPVKVVRSASAAAEQMRAQPDAVLVITHSERLLPGDLSTLRALPGDRLLVEPTGDTLEALAPGVLPASGASGTIAPDCSLPAAVNAGDVGLPDTQTYNAPAGAAKCYFSDGKPALVQLPGVGSTVTVLGTGGPLTNERLAEEGNAALGMNLVGARSSAVWLLPDTPPPGSGRKSFSDLVPFGVKLAVLQAIIAVLLVALWRARRLGPVVVEPLPVVVRSAEAVEGRARLYRSRRAGDRAALALRAGALERLTALLGMPRSAAADPAMAAEIIAGISAHTGQAQAMIGAALYGPPPMDDAGLVRLAGYLDELERQVRNS</sequence>
<reference evidence="4 5" key="1">
    <citation type="submission" date="2019-06" db="EMBL/GenBank/DDBJ databases">
        <title>Sequencing the genomes of 1000 actinobacteria strains.</title>
        <authorList>
            <person name="Klenk H.-P."/>
        </authorList>
    </citation>
    <scope>NUCLEOTIDE SEQUENCE [LARGE SCALE GENOMIC DNA]</scope>
    <source>
        <strain evidence="4 5">DSM 102200</strain>
    </source>
</reference>
<dbReference type="AlphaFoldDB" id="A0A543CMN6"/>
<gene>
    <name evidence="4" type="ORF">FB559_3996</name>
</gene>
<feature type="domain" description="DUF4350" evidence="3">
    <location>
        <begin position="68"/>
        <end position="239"/>
    </location>
</feature>
<keyword evidence="2" id="KW-1133">Transmembrane helix</keyword>
<keyword evidence="5" id="KW-1185">Reference proteome</keyword>
<keyword evidence="2" id="KW-0812">Transmembrane</keyword>
<evidence type="ECO:0000313" key="4">
    <source>
        <dbReference type="EMBL" id="TQL98373.1"/>
    </source>
</evidence>